<gene>
    <name evidence="2" type="ORF">GSLYS_00019419001</name>
</gene>
<evidence type="ECO:0000313" key="3">
    <source>
        <dbReference type="Proteomes" id="UP001497497"/>
    </source>
</evidence>
<feature type="compositionally biased region" description="Basic residues" evidence="1">
    <location>
        <begin position="73"/>
        <end position="83"/>
    </location>
</feature>
<keyword evidence="3" id="KW-1185">Reference proteome</keyword>
<comment type="caution">
    <text evidence="2">The sequence shown here is derived from an EMBL/GenBank/DDBJ whole genome shotgun (WGS) entry which is preliminary data.</text>
</comment>
<feature type="non-terminal residue" evidence="2">
    <location>
        <position position="136"/>
    </location>
</feature>
<dbReference type="AlphaFoldDB" id="A0AAV2IJU3"/>
<evidence type="ECO:0000256" key="1">
    <source>
        <dbReference type="SAM" id="MobiDB-lite"/>
    </source>
</evidence>
<dbReference type="Proteomes" id="UP001497497">
    <property type="component" value="Unassembled WGS sequence"/>
</dbReference>
<feature type="compositionally biased region" description="Polar residues" evidence="1">
    <location>
        <begin position="1"/>
        <end position="22"/>
    </location>
</feature>
<protein>
    <submittedName>
        <fullName evidence="2">Uncharacterized protein</fullName>
    </submittedName>
</protein>
<feature type="region of interest" description="Disordered" evidence="1">
    <location>
        <begin position="1"/>
        <end position="25"/>
    </location>
</feature>
<feature type="non-terminal residue" evidence="2">
    <location>
        <position position="1"/>
    </location>
</feature>
<name>A0AAV2IJU3_LYMST</name>
<evidence type="ECO:0000313" key="2">
    <source>
        <dbReference type="EMBL" id="CAL1546042.1"/>
    </source>
</evidence>
<dbReference type="EMBL" id="CAXITT010000763">
    <property type="protein sequence ID" value="CAL1546042.1"/>
    <property type="molecule type" value="Genomic_DNA"/>
</dbReference>
<proteinExistence type="predicted"/>
<accession>A0AAV2IJU3</accession>
<organism evidence="2 3">
    <name type="scientific">Lymnaea stagnalis</name>
    <name type="common">Great pond snail</name>
    <name type="synonym">Helix stagnalis</name>
    <dbReference type="NCBI Taxonomy" id="6523"/>
    <lineage>
        <taxon>Eukaryota</taxon>
        <taxon>Metazoa</taxon>
        <taxon>Spiralia</taxon>
        <taxon>Lophotrochozoa</taxon>
        <taxon>Mollusca</taxon>
        <taxon>Gastropoda</taxon>
        <taxon>Heterobranchia</taxon>
        <taxon>Euthyneura</taxon>
        <taxon>Panpulmonata</taxon>
        <taxon>Hygrophila</taxon>
        <taxon>Lymnaeoidea</taxon>
        <taxon>Lymnaeidae</taxon>
        <taxon>Lymnaea</taxon>
    </lineage>
</organism>
<sequence length="136" mass="14898">PSRSIARSIELSQTSATANSSEEPLACFSRSQGTLSSAVRGESPLLSPRTRLVRSFISSPSPKSKAKDSHHSASLRRSPRKSVKKLEFKDNQSGSFCGRQNLHDARLIFDGENANDFRLLSTPKKGQSSTCYKTPE</sequence>
<feature type="region of interest" description="Disordered" evidence="1">
    <location>
        <begin position="55"/>
        <end position="98"/>
    </location>
</feature>
<reference evidence="2 3" key="1">
    <citation type="submission" date="2024-04" db="EMBL/GenBank/DDBJ databases">
        <authorList>
            <consortium name="Genoscope - CEA"/>
            <person name="William W."/>
        </authorList>
    </citation>
    <scope>NUCLEOTIDE SEQUENCE [LARGE SCALE GENOMIC DNA]</scope>
</reference>